<name>A7EBM3_SCLS1</name>
<dbReference type="EMBL" id="CH476623">
    <property type="protein sequence ID" value="EDN99851.1"/>
    <property type="molecule type" value="Genomic_DNA"/>
</dbReference>
<dbReference type="InParanoid" id="A7EBM3"/>
<dbReference type="Proteomes" id="UP000001312">
    <property type="component" value="Unassembled WGS sequence"/>
</dbReference>
<gene>
    <name evidence="1" type="ORF">SS1G_02709</name>
</gene>
<keyword evidence="2" id="KW-1185">Reference proteome</keyword>
<reference evidence="2" key="1">
    <citation type="journal article" date="2011" name="PLoS Genet.">
        <title>Genomic analysis of the necrotrophic fungal pathogens Sclerotinia sclerotiorum and Botrytis cinerea.</title>
        <authorList>
            <person name="Amselem J."/>
            <person name="Cuomo C.A."/>
            <person name="van Kan J.A."/>
            <person name="Viaud M."/>
            <person name="Benito E.P."/>
            <person name="Couloux A."/>
            <person name="Coutinho P.M."/>
            <person name="de Vries R.P."/>
            <person name="Dyer P.S."/>
            <person name="Fillinger S."/>
            <person name="Fournier E."/>
            <person name="Gout L."/>
            <person name="Hahn M."/>
            <person name="Kohn L."/>
            <person name="Lapalu N."/>
            <person name="Plummer K.M."/>
            <person name="Pradier J.M."/>
            <person name="Quevillon E."/>
            <person name="Sharon A."/>
            <person name="Simon A."/>
            <person name="ten Have A."/>
            <person name="Tudzynski B."/>
            <person name="Tudzynski P."/>
            <person name="Wincker P."/>
            <person name="Andrew M."/>
            <person name="Anthouard V."/>
            <person name="Beever R.E."/>
            <person name="Beffa R."/>
            <person name="Benoit I."/>
            <person name="Bouzid O."/>
            <person name="Brault B."/>
            <person name="Chen Z."/>
            <person name="Choquer M."/>
            <person name="Collemare J."/>
            <person name="Cotton P."/>
            <person name="Danchin E.G."/>
            <person name="Da Silva C."/>
            <person name="Gautier A."/>
            <person name="Giraud C."/>
            <person name="Giraud T."/>
            <person name="Gonzalez C."/>
            <person name="Grossetete S."/>
            <person name="Guldener U."/>
            <person name="Henrissat B."/>
            <person name="Howlett B.J."/>
            <person name="Kodira C."/>
            <person name="Kretschmer M."/>
            <person name="Lappartient A."/>
            <person name="Leroch M."/>
            <person name="Levis C."/>
            <person name="Mauceli E."/>
            <person name="Neuveglise C."/>
            <person name="Oeser B."/>
            <person name="Pearson M."/>
            <person name="Poulain J."/>
            <person name="Poussereau N."/>
            <person name="Quesneville H."/>
            <person name="Rascle C."/>
            <person name="Schumacher J."/>
            <person name="Segurens B."/>
            <person name="Sexton A."/>
            <person name="Silva E."/>
            <person name="Sirven C."/>
            <person name="Soanes D.M."/>
            <person name="Talbot N.J."/>
            <person name="Templeton M."/>
            <person name="Yandava C."/>
            <person name="Yarden O."/>
            <person name="Zeng Q."/>
            <person name="Rollins J.A."/>
            <person name="Lebrun M.H."/>
            <person name="Dickman M."/>
        </authorList>
    </citation>
    <scope>NUCLEOTIDE SEQUENCE [LARGE SCALE GENOMIC DNA]</scope>
    <source>
        <strain evidence="2">ATCC 18683 / 1980 / Ss-1</strain>
    </source>
</reference>
<evidence type="ECO:0000313" key="1">
    <source>
        <dbReference type="EMBL" id="EDN99851.1"/>
    </source>
</evidence>
<dbReference type="AlphaFoldDB" id="A7EBM3"/>
<accession>A7EBM3</accession>
<sequence>MARLRNPAQTSSLTRGTCNMVRNFRRRDLHFCQTNGWLPISQLNILYETRLWGVFPMALEFQVAERSLVLTPRLLLKRLFEELVFWLEHQYVCHTSSVV</sequence>
<evidence type="ECO:0000313" key="2">
    <source>
        <dbReference type="Proteomes" id="UP000001312"/>
    </source>
</evidence>
<dbReference type="RefSeq" id="XP_001596489.1">
    <property type="nucleotide sequence ID" value="XM_001596439.1"/>
</dbReference>
<proteinExistence type="predicted"/>
<dbReference type="KEGG" id="ssl:SS1G_02709"/>
<dbReference type="HOGENOM" id="CLU_2321759_0_0_1"/>
<organism evidence="1 2">
    <name type="scientific">Sclerotinia sclerotiorum (strain ATCC 18683 / 1980 / Ss-1)</name>
    <name type="common">White mold</name>
    <name type="synonym">Whetzelinia sclerotiorum</name>
    <dbReference type="NCBI Taxonomy" id="665079"/>
    <lineage>
        <taxon>Eukaryota</taxon>
        <taxon>Fungi</taxon>
        <taxon>Dikarya</taxon>
        <taxon>Ascomycota</taxon>
        <taxon>Pezizomycotina</taxon>
        <taxon>Leotiomycetes</taxon>
        <taxon>Helotiales</taxon>
        <taxon>Sclerotiniaceae</taxon>
        <taxon>Sclerotinia</taxon>
    </lineage>
</organism>
<dbReference type="GeneID" id="5492199"/>
<protein>
    <submittedName>
        <fullName evidence="1">Uncharacterized protein</fullName>
    </submittedName>
</protein>